<feature type="region of interest" description="Disordered" evidence="1">
    <location>
        <begin position="298"/>
        <end position="320"/>
    </location>
</feature>
<dbReference type="Proteomes" id="UP000252893">
    <property type="component" value="Unassembled WGS sequence"/>
</dbReference>
<evidence type="ECO:0000313" key="3">
    <source>
        <dbReference type="Proteomes" id="UP000252893"/>
    </source>
</evidence>
<evidence type="ECO:0000256" key="1">
    <source>
        <dbReference type="SAM" id="MobiDB-lite"/>
    </source>
</evidence>
<dbReference type="EMBL" id="QNRH01000018">
    <property type="protein sequence ID" value="RBO88774.1"/>
    <property type="molecule type" value="Genomic_DNA"/>
</dbReference>
<keyword evidence="3" id="KW-1185">Reference proteome</keyword>
<dbReference type="RefSeq" id="WP_113946464.1">
    <property type="nucleotide sequence ID" value="NZ_JBHEEG010000017.1"/>
</dbReference>
<gene>
    <name evidence="2" type="ORF">DFR47_11815</name>
</gene>
<evidence type="ECO:0000313" key="2">
    <source>
        <dbReference type="EMBL" id="RBO88774.1"/>
    </source>
</evidence>
<dbReference type="AlphaFoldDB" id="A0A366DHG1"/>
<proteinExistence type="predicted"/>
<protein>
    <submittedName>
        <fullName evidence="2">Uncharacterized protein</fullName>
    </submittedName>
</protein>
<sequence>MKHLLREGALNGATTENERNVTAPWFLDLNGQPLPLPIRSGEVGVYLEAPKILHIRNDRTGTSRTITPTVDVTIDHSASFFELQFLDPKDRLSFLPSISLDDNRLVFFADGDLNGWTFSNRAMFETFCDFMASPIYNPFETPIPTGTSGLCGDVQKRMLFYQALEADDIDQDDDEDDIDPYLGREDEYPIDEKYCFFVSCHVETDRPIKAWDRIERSKTKLPPGKYFCEVTRWDRETGEPEQVKLEGKSKTGERVNESFLEWAILAREIELAHAHVDAVRERKPFDPSNYRPVTLHEAQAPKPASPDTGHSELPIAKQTQPKTGILDALRKFIGK</sequence>
<accession>A0A366DHG1</accession>
<name>A0A366DHG1_9HYPH</name>
<comment type="caution">
    <text evidence="2">The sequence shown here is derived from an EMBL/GenBank/DDBJ whole genome shotgun (WGS) entry which is preliminary data.</text>
</comment>
<organism evidence="2 3">
    <name type="scientific">Pseudochrobactrum asaccharolyticum</name>
    <dbReference type="NCBI Taxonomy" id="354351"/>
    <lineage>
        <taxon>Bacteria</taxon>
        <taxon>Pseudomonadati</taxon>
        <taxon>Pseudomonadota</taxon>
        <taxon>Alphaproteobacteria</taxon>
        <taxon>Hyphomicrobiales</taxon>
        <taxon>Brucellaceae</taxon>
        <taxon>Pseudochrobactrum</taxon>
    </lineage>
</organism>
<reference evidence="2 3" key="1">
    <citation type="submission" date="2018-06" db="EMBL/GenBank/DDBJ databases">
        <title>Genomic Encyclopedia of Type Strains, Phase IV (KMG-IV): sequencing the most valuable type-strain genomes for metagenomic binning, comparative biology and taxonomic classification.</title>
        <authorList>
            <person name="Goeker M."/>
        </authorList>
    </citation>
    <scope>NUCLEOTIDE SEQUENCE [LARGE SCALE GENOMIC DNA]</scope>
    <source>
        <strain evidence="2 3">DSM 25619</strain>
    </source>
</reference>